<dbReference type="InterPro" id="IPR021627">
    <property type="entry name" value="Mediator_Med27"/>
</dbReference>
<evidence type="ECO:0000256" key="6">
    <source>
        <dbReference type="SAM" id="MobiDB-lite"/>
    </source>
</evidence>
<evidence type="ECO:0000313" key="7">
    <source>
        <dbReference type="EMBL" id="KAK6331968.1"/>
    </source>
</evidence>
<keyword evidence="5" id="KW-0539">Nucleus</keyword>
<comment type="caution">
    <text evidence="7">The sequence shown here is derived from an EMBL/GenBank/DDBJ whole genome shotgun (WGS) entry which is preliminary data.</text>
</comment>
<feature type="region of interest" description="Disordered" evidence="6">
    <location>
        <begin position="1"/>
        <end position="30"/>
    </location>
</feature>
<proteinExistence type="inferred from homology"/>
<organism evidence="7 8">
    <name type="scientific">Orbilia javanica</name>
    <dbReference type="NCBI Taxonomy" id="47235"/>
    <lineage>
        <taxon>Eukaryota</taxon>
        <taxon>Fungi</taxon>
        <taxon>Dikarya</taxon>
        <taxon>Ascomycota</taxon>
        <taxon>Pezizomycotina</taxon>
        <taxon>Orbiliomycetes</taxon>
        <taxon>Orbiliales</taxon>
        <taxon>Orbiliaceae</taxon>
        <taxon>Orbilia</taxon>
    </lineage>
</organism>
<keyword evidence="3" id="KW-0805">Transcription regulation</keyword>
<evidence type="ECO:0000256" key="5">
    <source>
        <dbReference type="ARBA" id="ARBA00023242"/>
    </source>
</evidence>
<keyword evidence="8" id="KW-1185">Reference proteome</keyword>
<reference evidence="7 8" key="1">
    <citation type="submission" date="2019-10" db="EMBL/GenBank/DDBJ databases">
        <authorList>
            <person name="Palmer J.M."/>
        </authorList>
    </citation>
    <scope>NUCLEOTIDE SEQUENCE [LARGE SCALE GENOMIC DNA]</scope>
    <source>
        <strain evidence="7 8">TWF718</strain>
    </source>
</reference>
<feature type="region of interest" description="Disordered" evidence="6">
    <location>
        <begin position="309"/>
        <end position="367"/>
    </location>
</feature>
<evidence type="ECO:0000313" key="8">
    <source>
        <dbReference type="Proteomes" id="UP001313282"/>
    </source>
</evidence>
<dbReference type="Proteomes" id="UP001313282">
    <property type="component" value="Unassembled WGS sequence"/>
</dbReference>
<feature type="compositionally biased region" description="Polar residues" evidence="6">
    <location>
        <begin position="18"/>
        <end position="30"/>
    </location>
</feature>
<gene>
    <name evidence="7" type="ORF">TWF718_002505</name>
</gene>
<accession>A0AAN8RJT2</accession>
<dbReference type="AlphaFoldDB" id="A0AAN8RJT2"/>
<dbReference type="GO" id="GO:0016592">
    <property type="term" value="C:mediator complex"/>
    <property type="evidence" value="ECO:0007669"/>
    <property type="project" value="InterPro"/>
</dbReference>
<dbReference type="EMBL" id="JAVHNR010000010">
    <property type="protein sequence ID" value="KAK6331968.1"/>
    <property type="molecule type" value="Genomic_DNA"/>
</dbReference>
<keyword evidence="4" id="KW-0804">Transcription</keyword>
<feature type="region of interest" description="Disordered" evidence="6">
    <location>
        <begin position="143"/>
        <end position="166"/>
    </location>
</feature>
<comment type="subcellular location">
    <subcellularLocation>
        <location evidence="1">Nucleus</location>
    </subcellularLocation>
</comment>
<name>A0AAN8RJT2_9PEZI</name>
<sequence length="384" mass="42907">MAPDPKATTGPGIKAEISTASTPEDPSQTEETTLVSALSLLHQMHQKLALLRESIPHMVQPIMKASTYPTPETLFDDFSKRTLKASEDLVEFTKLVSDGKWVFDKASSSRRENGVEGGEVKRWKSSAPVPHYLKDLVEATGGVDKDKEAKKKEEEEKKEKKRLEAERNKERELEIAEVKEFESEDVRKSILDEFKKEHSDLEVTFEQDGKILNVAIPKPVALTFSIEIPQPTAESNRYIVTLPAASYLHVLILRSVTTRPNAGSLKYLLDMIATYKTIYKTKCNKCNKLTQGPKADLPVIRRLKRTAKLVQKESKEDGGGSQSTDKMDTAGDGKTAKGTKDANPKIKKEPEEEKSKEENDAADDSAEVELVEEFWVTYHEGCAV</sequence>
<feature type="compositionally biased region" description="Basic and acidic residues" evidence="6">
    <location>
        <begin position="325"/>
        <end position="359"/>
    </location>
</feature>
<evidence type="ECO:0000256" key="4">
    <source>
        <dbReference type="ARBA" id="ARBA00023163"/>
    </source>
</evidence>
<evidence type="ECO:0000256" key="3">
    <source>
        <dbReference type="ARBA" id="ARBA00023015"/>
    </source>
</evidence>
<evidence type="ECO:0000256" key="2">
    <source>
        <dbReference type="ARBA" id="ARBA00008048"/>
    </source>
</evidence>
<protein>
    <submittedName>
        <fullName evidence="7">Uncharacterized protein</fullName>
    </submittedName>
</protein>
<evidence type="ECO:0000256" key="1">
    <source>
        <dbReference type="ARBA" id="ARBA00004123"/>
    </source>
</evidence>
<dbReference type="Pfam" id="PF11571">
    <property type="entry name" value="Med27"/>
    <property type="match status" value="1"/>
</dbReference>
<comment type="similarity">
    <text evidence="2">Belongs to the Mediator complex subunit 27 family.</text>
</comment>